<organism evidence="1">
    <name type="scientific">Hyperionvirus sp</name>
    <dbReference type="NCBI Taxonomy" id="2487770"/>
    <lineage>
        <taxon>Viruses</taxon>
        <taxon>Varidnaviria</taxon>
        <taxon>Bamfordvirae</taxon>
        <taxon>Nucleocytoviricota</taxon>
        <taxon>Megaviricetes</taxon>
        <taxon>Imitervirales</taxon>
        <taxon>Mimiviridae</taxon>
        <taxon>Klosneuvirinae</taxon>
    </lineage>
</organism>
<reference evidence="1" key="1">
    <citation type="submission" date="2018-10" db="EMBL/GenBank/DDBJ databases">
        <title>Hidden diversity of soil giant viruses.</title>
        <authorList>
            <person name="Schulz F."/>
            <person name="Alteio L."/>
            <person name="Goudeau D."/>
            <person name="Ryan E.M."/>
            <person name="Malmstrom R.R."/>
            <person name="Blanchard J."/>
            <person name="Woyke T."/>
        </authorList>
    </citation>
    <scope>NUCLEOTIDE SEQUENCE</scope>
    <source>
        <strain evidence="1">HYV1</strain>
    </source>
</reference>
<proteinExistence type="predicted"/>
<accession>A0A3G5AA30</accession>
<gene>
    <name evidence="1" type="ORF">Hyperionvirus17_5</name>
</gene>
<name>A0A3G5AA30_9VIRU</name>
<evidence type="ECO:0000313" key="1">
    <source>
        <dbReference type="EMBL" id="AYV84085.1"/>
    </source>
</evidence>
<dbReference type="EMBL" id="MK072399">
    <property type="protein sequence ID" value="AYV84085.1"/>
    <property type="molecule type" value="Genomic_DNA"/>
</dbReference>
<sequence>MSFIVGMIVSSFLAEVDGRIFRTMVPQSGEVRVYARAVPPLPMYWIVV</sequence>
<protein>
    <submittedName>
        <fullName evidence="1">Uncharacterized protein</fullName>
    </submittedName>
</protein>